<keyword evidence="8" id="KW-0067">ATP-binding</keyword>
<evidence type="ECO:0000256" key="1">
    <source>
        <dbReference type="ARBA" id="ARBA00001593"/>
    </source>
</evidence>
<dbReference type="PANTHER" id="PTHR11920:SF335">
    <property type="entry name" value="GUANYLATE CYCLASE"/>
    <property type="match status" value="1"/>
</dbReference>
<evidence type="ECO:0000313" key="21">
    <source>
        <dbReference type="EMBL" id="ORA01824.1"/>
    </source>
</evidence>
<comment type="similarity">
    <text evidence="17">Belongs to the adenylyl cyclase class-4/guanylyl cyclase family.</text>
</comment>
<feature type="transmembrane region" description="Helical" evidence="19">
    <location>
        <begin position="162"/>
        <end position="181"/>
    </location>
</feature>
<feature type="compositionally biased region" description="Low complexity" evidence="18">
    <location>
        <begin position="418"/>
        <end position="429"/>
    </location>
</feature>
<proteinExistence type="inferred from homology"/>
<dbReference type="InterPro" id="IPR001054">
    <property type="entry name" value="A/G_cyclase"/>
</dbReference>
<dbReference type="InterPro" id="IPR048432">
    <property type="entry name" value="MASE7"/>
</dbReference>
<evidence type="ECO:0000256" key="12">
    <source>
        <dbReference type="ARBA" id="ARBA00023136"/>
    </source>
</evidence>
<dbReference type="GO" id="GO:0007168">
    <property type="term" value="P:receptor guanylyl cyclase signaling pathway"/>
    <property type="evidence" value="ECO:0007669"/>
    <property type="project" value="TreeGrafter"/>
</dbReference>
<dbReference type="CDD" id="cd07302">
    <property type="entry name" value="CHD"/>
    <property type="match status" value="1"/>
</dbReference>
<dbReference type="STRING" id="564198.BST17_26570"/>
<dbReference type="FunFam" id="3.30.70.1230:FF:000033">
    <property type="entry name" value="Adenylate cyclase"/>
    <property type="match status" value="1"/>
</dbReference>
<name>A0A1W9YP63_MYCBA</name>
<dbReference type="GO" id="GO:0005524">
    <property type="term" value="F:ATP binding"/>
    <property type="evidence" value="ECO:0007669"/>
    <property type="project" value="UniProtKB-KW"/>
</dbReference>
<reference evidence="21 22" key="1">
    <citation type="submission" date="2017-02" db="EMBL/GenBank/DDBJ databases">
        <title>The new phylogeny of genus Mycobacterium.</title>
        <authorList>
            <person name="Tortoli E."/>
            <person name="Trovato A."/>
            <person name="Cirillo D.M."/>
        </authorList>
    </citation>
    <scope>NUCLEOTIDE SEQUENCE [LARGE SCALE GENOMIC DNA]</scope>
    <source>
        <strain evidence="21 22">DSM 45578</strain>
    </source>
</reference>
<evidence type="ECO:0000256" key="17">
    <source>
        <dbReference type="RuleBase" id="RU000405"/>
    </source>
</evidence>
<keyword evidence="9" id="KW-0460">Magnesium</keyword>
<keyword evidence="6" id="KW-0479">Metal-binding</keyword>
<feature type="transmembrane region" description="Helical" evidence="19">
    <location>
        <begin position="79"/>
        <end position="97"/>
    </location>
</feature>
<dbReference type="GO" id="GO:0006171">
    <property type="term" value="P:cAMP biosynthetic process"/>
    <property type="evidence" value="ECO:0007669"/>
    <property type="project" value="UniProtKB-KW"/>
</dbReference>
<dbReference type="EMBL" id="MVHJ01000040">
    <property type="protein sequence ID" value="ORA01824.1"/>
    <property type="molecule type" value="Genomic_DNA"/>
</dbReference>
<keyword evidence="5 19" id="KW-0812">Transmembrane</keyword>
<dbReference type="PROSITE" id="PS00452">
    <property type="entry name" value="GUANYLATE_CYCLASE_1"/>
    <property type="match status" value="1"/>
</dbReference>
<dbReference type="InterPro" id="IPR029787">
    <property type="entry name" value="Nucleotide_cyclase"/>
</dbReference>
<keyword evidence="10 19" id="KW-1133">Transmembrane helix</keyword>
<feature type="region of interest" description="Disordered" evidence="18">
    <location>
        <begin position="410"/>
        <end position="429"/>
    </location>
</feature>
<feature type="transmembrane region" description="Helical" evidence="19">
    <location>
        <begin position="29"/>
        <end position="48"/>
    </location>
</feature>
<keyword evidence="12 19" id="KW-0472">Membrane</keyword>
<dbReference type="Pfam" id="PF20967">
    <property type="entry name" value="MASE7"/>
    <property type="match status" value="1"/>
</dbReference>
<dbReference type="SUPFAM" id="SSF55073">
    <property type="entry name" value="Nucleotide cyclase"/>
    <property type="match status" value="1"/>
</dbReference>
<evidence type="ECO:0000256" key="9">
    <source>
        <dbReference type="ARBA" id="ARBA00022842"/>
    </source>
</evidence>
<evidence type="ECO:0000256" key="2">
    <source>
        <dbReference type="ARBA" id="ARBA00004370"/>
    </source>
</evidence>
<dbReference type="GO" id="GO:0001653">
    <property type="term" value="F:peptide receptor activity"/>
    <property type="evidence" value="ECO:0007669"/>
    <property type="project" value="TreeGrafter"/>
</dbReference>
<evidence type="ECO:0000256" key="6">
    <source>
        <dbReference type="ARBA" id="ARBA00022723"/>
    </source>
</evidence>
<evidence type="ECO:0000256" key="4">
    <source>
        <dbReference type="ARBA" id="ARBA00021420"/>
    </source>
</evidence>
<dbReference type="OrthoDB" id="315417at2"/>
<evidence type="ECO:0000259" key="20">
    <source>
        <dbReference type="PROSITE" id="PS50125"/>
    </source>
</evidence>
<organism evidence="21 22">
    <name type="scientific">Mycolicibacterium bacteremicum</name>
    <name type="common">Mycobacterium bacteremicum</name>
    <dbReference type="NCBI Taxonomy" id="564198"/>
    <lineage>
        <taxon>Bacteria</taxon>
        <taxon>Bacillati</taxon>
        <taxon>Actinomycetota</taxon>
        <taxon>Actinomycetes</taxon>
        <taxon>Mycobacteriales</taxon>
        <taxon>Mycobacteriaceae</taxon>
        <taxon>Mycolicibacterium</taxon>
    </lineage>
</organism>
<comment type="caution">
    <text evidence="21">The sequence shown here is derived from an EMBL/GenBank/DDBJ whole genome shotgun (WGS) entry which is preliminary data.</text>
</comment>
<dbReference type="PANTHER" id="PTHR11920">
    <property type="entry name" value="GUANYLYL CYCLASE"/>
    <property type="match status" value="1"/>
</dbReference>
<comment type="catalytic activity">
    <reaction evidence="1">
        <text>ATP = 3',5'-cyclic AMP + diphosphate</text>
        <dbReference type="Rhea" id="RHEA:15389"/>
        <dbReference type="ChEBI" id="CHEBI:30616"/>
        <dbReference type="ChEBI" id="CHEBI:33019"/>
        <dbReference type="ChEBI" id="CHEBI:58165"/>
        <dbReference type="EC" id="4.6.1.1"/>
    </reaction>
</comment>
<evidence type="ECO:0000256" key="15">
    <source>
        <dbReference type="ARBA" id="ARBA00032637"/>
    </source>
</evidence>
<keyword evidence="13 17" id="KW-0456">Lyase</keyword>
<dbReference type="Gene3D" id="3.30.70.1230">
    <property type="entry name" value="Nucleotide cyclase"/>
    <property type="match status" value="1"/>
</dbReference>
<evidence type="ECO:0000256" key="8">
    <source>
        <dbReference type="ARBA" id="ARBA00022840"/>
    </source>
</evidence>
<dbReference type="SMART" id="SM00044">
    <property type="entry name" value="CYCc"/>
    <property type="match status" value="1"/>
</dbReference>
<dbReference type="Proteomes" id="UP000192366">
    <property type="component" value="Unassembled WGS sequence"/>
</dbReference>
<evidence type="ECO:0000256" key="5">
    <source>
        <dbReference type="ARBA" id="ARBA00022692"/>
    </source>
</evidence>
<keyword evidence="7" id="KW-0547">Nucleotide-binding</keyword>
<feature type="transmembrane region" description="Helical" evidence="19">
    <location>
        <begin position="109"/>
        <end position="142"/>
    </location>
</feature>
<dbReference type="GO" id="GO:0046872">
    <property type="term" value="F:metal ion binding"/>
    <property type="evidence" value="ECO:0007669"/>
    <property type="project" value="UniProtKB-KW"/>
</dbReference>
<dbReference type="PROSITE" id="PS50125">
    <property type="entry name" value="GUANYLATE_CYCLASE_2"/>
    <property type="match status" value="1"/>
</dbReference>
<gene>
    <name evidence="21" type="ORF">BST17_26570</name>
</gene>
<feature type="domain" description="Guanylate cyclase" evidence="20">
    <location>
        <begin position="230"/>
        <end position="357"/>
    </location>
</feature>
<dbReference type="GO" id="GO:0005886">
    <property type="term" value="C:plasma membrane"/>
    <property type="evidence" value="ECO:0007669"/>
    <property type="project" value="TreeGrafter"/>
</dbReference>
<dbReference type="EC" id="4.6.1.1" evidence="3"/>
<dbReference type="InterPro" id="IPR050401">
    <property type="entry name" value="Cyclic_nucleotide_synthase"/>
</dbReference>
<evidence type="ECO:0000256" key="11">
    <source>
        <dbReference type="ARBA" id="ARBA00022998"/>
    </source>
</evidence>
<evidence type="ECO:0000256" key="7">
    <source>
        <dbReference type="ARBA" id="ARBA00022741"/>
    </source>
</evidence>
<evidence type="ECO:0000313" key="22">
    <source>
        <dbReference type="Proteomes" id="UP000192366"/>
    </source>
</evidence>
<evidence type="ECO:0000256" key="14">
    <source>
        <dbReference type="ARBA" id="ARBA00032597"/>
    </source>
</evidence>
<evidence type="ECO:0000256" key="18">
    <source>
        <dbReference type="SAM" id="MobiDB-lite"/>
    </source>
</evidence>
<accession>A0A1W9YP63</accession>
<evidence type="ECO:0000256" key="10">
    <source>
        <dbReference type="ARBA" id="ARBA00022989"/>
    </source>
</evidence>
<dbReference type="GO" id="GO:0004383">
    <property type="term" value="F:guanylate cyclase activity"/>
    <property type="evidence" value="ECO:0007669"/>
    <property type="project" value="TreeGrafter"/>
</dbReference>
<comment type="subcellular location">
    <subcellularLocation>
        <location evidence="2">Membrane</location>
    </subcellularLocation>
</comment>
<evidence type="ECO:0000256" key="16">
    <source>
        <dbReference type="ARBA" id="ARBA00064436"/>
    </source>
</evidence>
<keyword evidence="11" id="KW-0115">cAMP biosynthesis</keyword>
<protein>
    <recommendedName>
        <fullName evidence="4">Adenylate cyclase</fullName>
        <ecNumber evidence="3">4.6.1.1</ecNumber>
    </recommendedName>
    <alternativeName>
        <fullName evidence="14">ATP pyrophosphate-lyase</fullName>
    </alternativeName>
    <alternativeName>
        <fullName evidence="15">Adenylyl cyclase</fullName>
    </alternativeName>
</protein>
<keyword evidence="22" id="KW-1185">Reference proteome</keyword>
<dbReference type="InterPro" id="IPR018297">
    <property type="entry name" value="A/G_cyclase_CS"/>
</dbReference>
<dbReference type="GO" id="GO:0004016">
    <property type="term" value="F:adenylate cyclase activity"/>
    <property type="evidence" value="ECO:0007669"/>
    <property type="project" value="UniProtKB-EC"/>
</dbReference>
<evidence type="ECO:0000256" key="13">
    <source>
        <dbReference type="ARBA" id="ARBA00023239"/>
    </source>
</evidence>
<dbReference type="AlphaFoldDB" id="A0A1W9YP63"/>
<sequence>MPGRCLPDLPEGSRHYEDAASRRLATLTVSTRIAAAIVGIYGIAELILVPEVPHIGLVNLVSAALFLAAPALYRFGSLVASSAFVAVAYASTAYLCSQLGTDTGLQFYFFVGAALIILVIGTDHIVIASMLAASGAVLAIALEWLVPPNTGVFSEAAMRANFFVTAATASLMVIVVVGSAMRRIDHAESALQAEFDKSEALLANILPGSIASRLKDRRDSMIADGFDDASILFADIAGYTRRASDTDPADLVMFLNRLYTDFDSLVDRHGLEKIKTSGDSYMVVSGVPIPRPDHLESLACLALDMAHAVDGLRDPQGRDVPLRIGIAAGPVVAGVVGSRKFFYDVWGDAVNVASRMESTDEEGRIQVPQDVYERINGSYLFEERGEVAVKGKGWMHTWYLIGRRPTPALPGADPTALTGGSTPCGSPTG</sequence>
<comment type="subunit">
    <text evidence="16">Homodimer. Can also exist as monomer.</text>
</comment>
<dbReference type="GO" id="GO:0035556">
    <property type="term" value="P:intracellular signal transduction"/>
    <property type="evidence" value="ECO:0007669"/>
    <property type="project" value="InterPro"/>
</dbReference>
<dbReference type="Pfam" id="PF00211">
    <property type="entry name" value="Guanylate_cyc"/>
    <property type="match status" value="1"/>
</dbReference>
<evidence type="ECO:0000256" key="19">
    <source>
        <dbReference type="SAM" id="Phobius"/>
    </source>
</evidence>
<evidence type="ECO:0000256" key="3">
    <source>
        <dbReference type="ARBA" id="ARBA00012201"/>
    </source>
</evidence>